<dbReference type="Gene3D" id="2.60.40.10">
    <property type="entry name" value="Immunoglobulins"/>
    <property type="match status" value="1"/>
</dbReference>
<feature type="chain" id="PRO_5010377922" evidence="1">
    <location>
        <begin position="31"/>
        <end position="166"/>
    </location>
</feature>
<dbReference type="InterPro" id="IPR032109">
    <property type="entry name" value="Big_3_5"/>
</dbReference>
<dbReference type="RefSeq" id="WP_079138843.1">
    <property type="nucleotide sequence ID" value="NZ_FODD01000019.1"/>
</dbReference>
<feature type="domain" description="Bacterial Ig-like" evidence="2">
    <location>
        <begin position="39"/>
        <end position="124"/>
    </location>
</feature>
<proteinExistence type="predicted"/>
<dbReference type="Pfam" id="PF16640">
    <property type="entry name" value="Big_3_5"/>
    <property type="match status" value="1"/>
</dbReference>
<dbReference type="STRING" id="310780.SAMN05216267_101971"/>
<gene>
    <name evidence="3" type="ORF">SAMN05216267_101971</name>
</gene>
<dbReference type="Proteomes" id="UP000181951">
    <property type="component" value="Unassembled WGS sequence"/>
</dbReference>
<feature type="signal peptide" evidence="1">
    <location>
        <begin position="1"/>
        <end position="30"/>
    </location>
</feature>
<keyword evidence="1" id="KW-0732">Signal</keyword>
<sequence>MKAWRERRAGLVVVLAAAAAVVSLAPPAAAADPSSTSVQASPASAAVDRLVTLDATVTCGSDPSGGLGVSFFDGPNLLATAPVSADGHSTLTTGFTTTGTHTITAAYNGDDGCSASNGTADVTVSDAPPPPAGTPGCLLCGLVDFHVGDIHNEVNVNGHNVTNVHK</sequence>
<evidence type="ECO:0000256" key="1">
    <source>
        <dbReference type="SAM" id="SignalP"/>
    </source>
</evidence>
<dbReference type="EMBL" id="FODD01000019">
    <property type="protein sequence ID" value="SEO18451.1"/>
    <property type="molecule type" value="Genomic_DNA"/>
</dbReference>
<evidence type="ECO:0000313" key="4">
    <source>
        <dbReference type="Proteomes" id="UP000181951"/>
    </source>
</evidence>
<dbReference type="GO" id="GO:0005975">
    <property type="term" value="P:carbohydrate metabolic process"/>
    <property type="evidence" value="ECO:0007669"/>
    <property type="project" value="UniProtKB-ARBA"/>
</dbReference>
<dbReference type="AlphaFoldDB" id="A0A1H8MLY9"/>
<evidence type="ECO:0000259" key="2">
    <source>
        <dbReference type="Pfam" id="PF16640"/>
    </source>
</evidence>
<protein>
    <submittedName>
        <fullName evidence="3">Ig-like domain (Group 3)</fullName>
    </submittedName>
</protein>
<dbReference type="InterPro" id="IPR013783">
    <property type="entry name" value="Ig-like_fold"/>
</dbReference>
<keyword evidence="4" id="KW-1185">Reference proteome</keyword>
<evidence type="ECO:0000313" key="3">
    <source>
        <dbReference type="EMBL" id="SEO18451.1"/>
    </source>
</evidence>
<accession>A0A1H8MLY9</accession>
<reference evidence="3 4" key="1">
    <citation type="submission" date="2016-10" db="EMBL/GenBank/DDBJ databases">
        <authorList>
            <person name="de Groot N.N."/>
        </authorList>
    </citation>
    <scope>NUCLEOTIDE SEQUENCE [LARGE SCALE GENOMIC DNA]</scope>
    <source>
        <strain evidence="3 4">CGMCC 4.2026</strain>
    </source>
</reference>
<organism evidence="3 4">
    <name type="scientific">Actinacidiphila rubida</name>
    <dbReference type="NCBI Taxonomy" id="310780"/>
    <lineage>
        <taxon>Bacteria</taxon>
        <taxon>Bacillati</taxon>
        <taxon>Actinomycetota</taxon>
        <taxon>Actinomycetes</taxon>
        <taxon>Kitasatosporales</taxon>
        <taxon>Streptomycetaceae</taxon>
        <taxon>Actinacidiphila</taxon>
    </lineage>
</organism>
<name>A0A1H8MLY9_9ACTN</name>